<organism evidence="2 3">
    <name type="scientific">Aspergillus sclerotialis</name>
    <dbReference type="NCBI Taxonomy" id="2070753"/>
    <lineage>
        <taxon>Eukaryota</taxon>
        <taxon>Fungi</taxon>
        <taxon>Dikarya</taxon>
        <taxon>Ascomycota</taxon>
        <taxon>Pezizomycotina</taxon>
        <taxon>Eurotiomycetes</taxon>
        <taxon>Eurotiomycetidae</taxon>
        <taxon>Eurotiales</taxon>
        <taxon>Aspergillaceae</taxon>
        <taxon>Aspergillus</taxon>
        <taxon>Aspergillus subgen. Polypaecilum</taxon>
    </lineage>
</organism>
<evidence type="ECO:0000313" key="3">
    <source>
        <dbReference type="Proteomes" id="UP000266188"/>
    </source>
</evidence>
<evidence type="ECO:0000313" key="2">
    <source>
        <dbReference type="EMBL" id="RJE17580.1"/>
    </source>
</evidence>
<dbReference type="Proteomes" id="UP000266188">
    <property type="component" value="Unassembled WGS sequence"/>
</dbReference>
<sequence>MSSMFPYWNPTRGNSRTNDQCQSWKMMEDGKSKRSKPKLSGQVEGWPSEYNQWVSANDMEYAPTVAQEFAKPTQP</sequence>
<feature type="region of interest" description="Disordered" evidence="1">
    <location>
        <begin position="1"/>
        <end position="44"/>
    </location>
</feature>
<reference evidence="3" key="1">
    <citation type="submission" date="2017-02" db="EMBL/GenBank/DDBJ databases">
        <authorList>
            <person name="Tafer H."/>
            <person name="Lopandic K."/>
        </authorList>
    </citation>
    <scope>NUCLEOTIDE SEQUENCE [LARGE SCALE GENOMIC DNA]</scope>
    <source>
        <strain evidence="3">CBS 366.77</strain>
    </source>
</reference>
<protein>
    <submittedName>
        <fullName evidence="2">Uncharacterized protein</fullName>
    </submittedName>
</protein>
<name>A0A3A2Z4B4_9EURO</name>
<keyword evidence="3" id="KW-1185">Reference proteome</keyword>
<accession>A0A3A2Z4B4</accession>
<evidence type="ECO:0000256" key="1">
    <source>
        <dbReference type="SAM" id="MobiDB-lite"/>
    </source>
</evidence>
<comment type="caution">
    <text evidence="2">The sequence shown here is derived from an EMBL/GenBank/DDBJ whole genome shotgun (WGS) entry which is preliminary data.</text>
</comment>
<proteinExistence type="predicted"/>
<dbReference type="EMBL" id="MVGC01000836">
    <property type="protein sequence ID" value="RJE17580.1"/>
    <property type="molecule type" value="Genomic_DNA"/>
</dbReference>
<dbReference type="AlphaFoldDB" id="A0A3A2Z4B4"/>
<feature type="compositionally biased region" description="Polar residues" evidence="1">
    <location>
        <begin position="11"/>
        <end position="23"/>
    </location>
</feature>
<gene>
    <name evidence="2" type="ORF">PHISCL_10085</name>
</gene>